<keyword evidence="3" id="KW-1185">Reference proteome</keyword>
<dbReference type="InterPro" id="IPR036390">
    <property type="entry name" value="WH_DNA-bd_sf"/>
</dbReference>
<dbReference type="RefSeq" id="WP_264771827.1">
    <property type="nucleotide sequence ID" value="NZ_JAPDOG010000007.1"/>
</dbReference>
<accession>A0ABT3J2F6</accession>
<dbReference type="Proteomes" id="UP001207582">
    <property type="component" value="Unassembled WGS sequence"/>
</dbReference>
<protein>
    <submittedName>
        <fullName evidence="2">MarR family transcriptional regulator</fullName>
    </submittedName>
</protein>
<dbReference type="InterPro" id="IPR000835">
    <property type="entry name" value="HTH_MarR-typ"/>
</dbReference>
<gene>
    <name evidence="2" type="ORF">OM960_09735</name>
</gene>
<evidence type="ECO:0000313" key="3">
    <source>
        <dbReference type="Proteomes" id="UP001207582"/>
    </source>
</evidence>
<dbReference type="PROSITE" id="PS50995">
    <property type="entry name" value="HTH_MARR_2"/>
    <property type="match status" value="1"/>
</dbReference>
<dbReference type="InterPro" id="IPR036388">
    <property type="entry name" value="WH-like_DNA-bd_sf"/>
</dbReference>
<dbReference type="Pfam" id="PF12802">
    <property type="entry name" value="MarR_2"/>
    <property type="match status" value="1"/>
</dbReference>
<dbReference type="PANTHER" id="PTHR33164:SF104">
    <property type="entry name" value="TRANSCRIPTIONAL REGULATORY PROTEIN"/>
    <property type="match status" value="1"/>
</dbReference>
<organism evidence="2 3">
    <name type="scientific">Defluviimonas salinarum</name>
    <dbReference type="NCBI Taxonomy" id="2992147"/>
    <lineage>
        <taxon>Bacteria</taxon>
        <taxon>Pseudomonadati</taxon>
        <taxon>Pseudomonadota</taxon>
        <taxon>Alphaproteobacteria</taxon>
        <taxon>Rhodobacterales</taxon>
        <taxon>Paracoccaceae</taxon>
        <taxon>Albidovulum</taxon>
    </lineage>
</organism>
<dbReference type="SUPFAM" id="SSF46785">
    <property type="entry name" value="Winged helix' DNA-binding domain"/>
    <property type="match status" value="1"/>
</dbReference>
<dbReference type="PANTHER" id="PTHR33164">
    <property type="entry name" value="TRANSCRIPTIONAL REGULATOR, MARR FAMILY"/>
    <property type="match status" value="1"/>
</dbReference>
<comment type="caution">
    <text evidence="2">The sequence shown here is derived from an EMBL/GenBank/DDBJ whole genome shotgun (WGS) entry which is preliminary data.</text>
</comment>
<dbReference type="PRINTS" id="PR00598">
    <property type="entry name" value="HTHMARR"/>
</dbReference>
<name>A0ABT3J2F6_9RHOB</name>
<evidence type="ECO:0000259" key="1">
    <source>
        <dbReference type="PROSITE" id="PS50995"/>
    </source>
</evidence>
<reference evidence="2 3" key="1">
    <citation type="submission" date="2022-10" db="EMBL/GenBank/DDBJ databases">
        <title>Defluviimonas sp. CAU 1641 isolated from mud.</title>
        <authorList>
            <person name="Kim W."/>
        </authorList>
    </citation>
    <scope>NUCLEOTIDE SEQUENCE [LARGE SCALE GENOMIC DNA]</scope>
    <source>
        <strain evidence="2 3">CAU 1641</strain>
    </source>
</reference>
<feature type="domain" description="HTH marR-type" evidence="1">
    <location>
        <begin position="26"/>
        <end position="162"/>
    </location>
</feature>
<sequence>MSRQMDRAAFAVSQWAREMPDLDLRAMEVLGRLSELALVIRRDHLVPLFAEFGLQDGEFDVLAALRRSGAPFEMTPTELYGVTMLSSGGMTARLDRLERSGLVVRRPNPADRRGTLVALSAKGREVIERALPAHSANETRILAALSPGEQEQFGALMAKLLTGLTPRG</sequence>
<dbReference type="Gene3D" id="1.10.10.10">
    <property type="entry name" value="Winged helix-like DNA-binding domain superfamily/Winged helix DNA-binding domain"/>
    <property type="match status" value="1"/>
</dbReference>
<dbReference type="InterPro" id="IPR039422">
    <property type="entry name" value="MarR/SlyA-like"/>
</dbReference>
<dbReference type="EMBL" id="JAPDOG010000007">
    <property type="protein sequence ID" value="MCW3781874.1"/>
    <property type="molecule type" value="Genomic_DNA"/>
</dbReference>
<proteinExistence type="predicted"/>
<dbReference type="SMART" id="SM00347">
    <property type="entry name" value="HTH_MARR"/>
    <property type="match status" value="1"/>
</dbReference>
<evidence type="ECO:0000313" key="2">
    <source>
        <dbReference type="EMBL" id="MCW3781874.1"/>
    </source>
</evidence>